<dbReference type="PATRIC" id="fig|396596.7.peg.8052"/>
<accession>B1F847</accession>
<dbReference type="Proteomes" id="UP000005463">
    <property type="component" value="Unassembled WGS sequence"/>
</dbReference>
<evidence type="ECO:0000313" key="1">
    <source>
        <dbReference type="EMBL" id="EDT06454.1"/>
    </source>
</evidence>
<protein>
    <submittedName>
        <fullName evidence="1">Transcriptional regulator, LysR family</fullName>
    </submittedName>
</protein>
<reference evidence="1 2" key="1">
    <citation type="submission" date="2008-03" db="EMBL/GenBank/DDBJ databases">
        <title>Sequencing of the draft genome and assembly of Burkholderia ambifaria IOP40-10.</title>
        <authorList>
            <consortium name="US DOE Joint Genome Institute (JGI-PGF)"/>
            <person name="Copeland A."/>
            <person name="Lucas S."/>
            <person name="Lapidus A."/>
            <person name="Glavina del Rio T."/>
            <person name="Dalin E."/>
            <person name="Tice H."/>
            <person name="Bruce D."/>
            <person name="Goodwin L."/>
            <person name="Pitluck S."/>
            <person name="Larimer F."/>
            <person name="Land M.L."/>
            <person name="Hauser L."/>
            <person name="Tiedje J."/>
            <person name="Richardson P."/>
        </authorList>
    </citation>
    <scope>NUCLEOTIDE SEQUENCE [LARGE SCALE GENOMIC DNA]</scope>
    <source>
        <strain evidence="1 2">IOP40-10</strain>
    </source>
</reference>
<proteinExistence type="predicted"/>
<dbReference type="EMBL" id="ABLC01000001">
    <property type="protein sequence ID" value="EDT06454.1"/>
    <property type="molecule type" value="Genomic_DNA"/>
</dbReference>
<gene>
    <name evidence="1" type="ORF">BamIOP4010DRAFT_0206</name>
</gene>
<evidence type="ECO:0000313" key="2">
    <source>
        <dbReference type="Proteomes" id="UP000005463"/>
    </source>
</evidence>
<name>B1F847_9BURK</name>
<organism evidence="1 2">
    <name type="scientific">Burkholderia ambifaria IOP40-10</name>
    <dbReference type="NCBI Taxonomy" id="396596"/>
    <lineage>
        <taxon>Bacteria</taxon>
        <taxon>Pseudomonadati</taxon>
        <taxon>Pseudomonadota</taxon>
        <taxon>Betaproteobacteria</taxon>
        <taxon>Burkholderiales</taxon>
        <taxon>Burkholderiaceae</taxon>
        <taxon>Burkholderia</taxon>
        <taxon>Burkholderia cepacia complex</taxon>
    </lineage>
</organism>
<comment type="caution">
    <text evidence="1">The sequence shown here is derived from an EMBL/GenBank/DDBJ whole genome shotgun (WGS) entry which is preliminary data.</text>
</comment>
<sequence>MTASAAGIEAATIPILAGGHLDHPPAHCVEPFEQRGLVKAVGRTTFSFDVPLHLAMKRSASDRPIVNAFREDLLRAFDIKAVALPA</sequence>
<dbReference type="AlphaFoldDB" id="B1F847"/>